<organism evidence="2 3">
    <name type="scientific">Scleroderma citrinum Foug A</name>
    <dbReference type="NCBI Taxonomy" id="1036808"/>
    <lineage>
        <taxon>Eukaryota</taxon>
        <taxon>Fungi</taxon>
        <taxon>Dikarya</taxon>
        <taxon>Basidiomycota</taxon>
        <taxon>Agaricomycotina</taxon>
        <taxon>Agaricomycetes</taxon>
        <taxon>Agaricomycetidae</taxon>
        <taxon>Boletales</taxon>
        <taxon>Sclerodermatineae</taxon>
        <taxon>Sclerodermataceae</taxon>
        <taxon>Scleroderma</taxon>
    </lineage>
</organism>
<dbReference type="HOGENOM" id="CLU_1210412_0_0_1"/>
<feature type="region of interest" description="Disordered" evidence="1">
    <location>
        <begin position="110"/>
        <end position="132"/>
    </location>
</feature>
<evidence type="ECO:0000256" key="1">
    <source>
        <dbReference type="SAM" id="MobiDB-lite"/>
    </source>
</evidence>
<proteinExistence type="predicted"/>
<dbReference type="Proteomes" id="UP000053989">
    <property type="component" value="Unassembled WGS sequence"/>
</dbReference>
<protein>
    <submittedName>
        <fullName evidence="2">Uncharacterized protein</fullName>
    </submittedName>
</protein>
<feature type="region of interest" description="Disordered" evidence="1">
    <location>
        <begin position="31"/>
        <end position="97"/>
    </location>
</feature>
<evidence type="ECO:0000313" key="2">
    <source>
        <dbReference type="EMBL" id="KIM50626.1"/>
    </source>
</evidence>
<dbReference type="EMBL" id="KN822365">
    <property type="protein sequence ID" value="KIM50626.1"/>
    <property type="molecule type" value="Genomic_DNA"/>
</dbReference>
<gene>
    <name evidence="2" type="ORF">SCLCIDRAFT_1175166</name>
</gene>
<evidence type="ECO:0000313" key="3">
    <source>
        <dbReference type="Proteomes" id="UP000053989"/>
    </source>
</evidence>
<dbReference type="AlphaFoldDB" id="A0A0C3D3H2"/>
<keyword evidence="3" id="KW-1185">Reference proteome</keyword>
<feature type="compositionally biased region" description="Polar residues" evidence="1">
    <location>
        <begin position="111"/>
        <end position="122"/>
    </location>
</feature>
<reference evidence="3" key="2">
    <citation type="submission" date="2015-01" db="EMBL/GenBank/DDBJ databases">
        <title>Evolutionary Origins and Diversification of the Mycorrhizal Mutualists.</title>
        <authorList>
            <consortium name="DOE Joint Genome Institute"/>
            <consortium name="Mycorrhizal Genomics Consortium"/>
            <person name="Kohler A."/>
            <person name="Kuo A."/>
            <person name="Nagy L.G."/>
            <person name="Floudas D."/>
            <person name="Copeland A."/>
            <person name="Barry K.W."/>
            <person name="Cichocki N."/>
            <person name="Veneault-Fourrey C."/>
            <person name="LaButti K."/>
            <person name="Lindquist E.A."/>
            <person name="Lipzen A."/>
            <person name="Lundell T."/>
            <person name="Morin E."/>
            <person name="Murat C."/>
            <person name="Riley R."/>
            <person name="Ohm R."/>
            <person name="Sun H."/>
            <person name="Tunlid A."/>
            <person name="Henrissat B."/>
            <person name="Grigoriev I.V."/>
            <person name="Hibbett D.S."/>
            <person name="Martin F."/>
        </authorList>
    </citation>
    <scope>NUCLEOTIDE SEQUENCE [LARGE SCALE GENOMIC DNA]</scope>
    <source>
        <strain evidence="3">Foug A</strain>
    </source>
</reference>
<name>A0A0C3D3H2_9AGAM</name>
<reference evidence="2 3" key="1">
    <citation type="submission" date="2014-04" db="EMBL/GenBank/DDBJ databases">
        <authorList>
            <consortium name="DOE Joint Genome Institute"/>
            <person name="Kuo A."/>
            <person name="Kohler A."/>
            <person name="Nagy L.G."/>
            <person name="Floudas D."/>
            <person name="Copeland A."/>
            <person name="Barry K.W."/>
            <person name="Cichocki N."/>
            <person name="Veneault-Fourrey C."/>
            <person name="LaButti K."/>
            <person name="Lindquist E.A."/>
            <person name="Lipzen A."/>
            <person name="Lundell T."/>
            <person name="Morin E."/>
            <person name="Murat C."/>
            <person name="Sun H."/>
            <person name="Tunlid A."/>
            <person name="Henrissat B."/>
            <person name="Grigoriev I.V."/>
            <person name="Hibbett D.S."/>
            <person name="Martin F."/>
            <person name="Nordberg H.P."/>
            <person name="Cantor M.N."/>
            <person name="Hua S.X."/>
        </authorList>
    </citation>
    <scope>NUCLEOTIDE SEQUENCE [LARGE SCALE GENOMIC DNA]</scope>
    <source>
        <strain evidence="2 3">Foug A</strain>
    </source>
</reference>
<sequence>MSDSSQPGKYMSNKRGSGCKCSVCLRSMKQLQQSTQNLSPSAPATPGSVHGSNTQNNGQGGGGGDGGDSDGGDGGGDKDDNGIPLVHIPPPAAQQQRHFRDKLPLSIRVSAGSSASEQQGKSSKYKCAPSKSDTHSWRYASEAIVPLHPYFCQLIFHTQSPPSSPPKNVDNPERELEPELDIDHILRRLFLFLRLLHLYPDENVRQNVDQGQIVDQYGAASSTSLFLGP</sequence>
<feature type="compositionally biased region" description="Polar residues" evidence="1">
    <location>
        <begin position="31"/>
        <end position="42"/>
    </location>
</feature>
<accession>A0A0C3D3H2</accession>
<dbReference type="InParanoid" id="A0A0C3D3H2"/>